<name>A0A084JPS0_9FIRM</name>
<dbReference type="InterPro" id="IPR011330">
    <property type="entry name" value="Glyco_hydro/deAcase_b/a-brl"/>
</dbReference>
<dbReference type="RefSeq" id="WP_038279035.1">
    <property type="nucleotide sequence ID" value="NZ_JPME01000008.1"/>
</dbReference>
<dbReference type="NCBIfam" id="NF003814">
    <property type="entry name" value="PRK05406.1-3"/>
    <property type="match status" value="1"/>
</dbReference>
<keyword evidence="1" id="KW-0547">Nucleotide-binding</keyword>
<organism evidence="2 3">
    <name type="scientific">Lacrimispora celerecrescens</name>
    <dbReference type="NCBI Taxonomy" id="29354"/>
    <lineage>
        <taxon>Bacteria</taxon>
        <taxon>Bacillati</taxon>
        <taxon>Bacillota</taxon>
        <taxon>Clostridia</taxon>
        <taxon>Lachnospirales</taxon>
        <taxon>Lachnospiraceae</taxon>
        <taxon>Lacrimispora</taxon>
    </lineage>
</organism>
<evidence type="ECO:0000313" key="2">
    <source>
        <dbReference type="EMBL" id="KEZ90954.1"/>
    </source>
</evidence>
<evidence type="ECO:0000313" key="3">
    <source>
        <dbReference type="Proteomes" id="UP000028525"/>
    </source>
</evidence>
<accession>A0A084JPS0</accession>
<gene>
    <name evidence="1" type="primary">pxpA</name>
    <name evidence="2" type="ORF">IO98_06130</name>
</gene>
<dbReference type="STRING" id="29354.IO98_06130"/>
<evidence type="ECO:0000256" key="1">
    <source>
        <dbReference type="HAMAP-Rule" id="MF_00691"/>
    </source>
</evidence>
<dbReference type="InterPro" id="IPR005501">
    <property type="entry name" value="LamB/YcsF/PxpA-like"/>
</dbReference>
<dbReference type="CDD" id="cd10787">
    <property type="entry name" value="LamB_YcsF_like"/>
    <property type="match status" value="1"/>
</dbReference>
<dbReference type="Pfam" id="PF03746">
    <property type="entry name" value="LamB_YcsF"/>
    <property type="match status" value="1"/>
</dbReference>
<dbReference type="EC" id="3.5.2.9" evidence="1"/>
<dbReference type="GO" id="GO:0005975">
    <property type="term" value="P:carbohydrate metabolic process"/>
    <property type="evidence" value="ECO:0007669"/>
    <property type="project" value="InterPro"/>
</dbReference>
<sequence>MPVIDLNCDLGESFGAYKMGLDEEVLLYVTSANIACGFHGGDPMVMEQTVALCKKYGVRAGAHPGFPDLAGFGRRNMSLTPSEVKTSVMYQIGALDAFCRGAGIRLCHVKPHGALYNMAAKDYELAKAICQAIKEVDDSLVLLALSNSEMLRAAKDTGVSAASEVFADRAYERDGSLVPRSRRGAVIEDEELALKRVIRMAKEGVVEAIDGSTISIDADSVCVHGDGRKALEFVKRIREGFLEAGIEVKGF</sequence>
<dbReference type="GO" id="GO:0005524">
    <property type="term" value="F:ATP binding"/>
    <property type="evidence" value="ECO:0007669"/>
    <property type="project" value="UniProtKB-UniRule"/>
</dbReference>
<comment type="caution">
    <text evidence="2">The sequence shown here is derived from an EMBL/GenBank/DDBJ whole genome shotgun (WGS) entry which is preliminary data.</text>
</comment>
<dbReference type="OrthoDB" id="9773478at2"/>
<dbReference type="PANTHER" id="PTHR30292">
    <property type="entry name" value="UNCHARACTERIZED PROTEIN YBGL-RELATED"/>
    <property type="match status" value="1"/>
</dbReference>
<dbReference type="AlphaFoldDB" id="A0A084JPS0"/>
<dbReference type="NCBIfam" id="NF003816">
    <property type="entry name" value="PRK05406.1-5"/>
    <property type="match status" value="1"/>
</dbReference>
<dbReference type="SUPFAM" id="SSF88713">
    <property type="entry name" value="Glycoside hydrolase/deacetylase"/>
    <property type="match status" value="1"/>
</dbReference>
<dbReference type="HAMAP" id="MF_00691">
    <property type="entry name" value="PxpA"/>
    <property type="match status" value="1"/>
</dbReference>
<keyword evidence="1" id="KW-0067">ATP-binding</keyword>
<comment type="similarity">
    <text evidence="1">Belongs to the LamB/PxpA family.</text>
</comment>
<keyword evidence="3" id="KW-1185">Reference proteome</keyword>
<proteinExistence type="inferred from homology"/>
<keyword evidence="1" id="KW-0378">Hydrolase</keyword>
<comment type="subunit">
    <text evidence="1">Forms a complex composed of PxpA, PxpB and PxpC.</text>
</comment>
<dbReference type="EMBL" id="JPME01000008">
    <property type="protein sequence ID" value="KEZ90954.1"/>
    <property type="molecule type" value="Genomic_DNA"/>
</dbReference>
<protein>
    <recommendedName>
        <fullName evidence="1">5-oxoprolinase subunit A</fullName>
        <shortName evidence="1">5-OPase subunit A</shortName>
        <ecNumber evidence="1">3.5.2.9</ecNumber>
    </recommendedName>
    <alternativeName>
        <fullName evidence="1">5-oxoprolinase (ATP-hydrolyzing) subunit A</fullName>
    </alternativeName>
</protein>
<dbReference type="GO" id="GO:0017168">
    <property type="term" value="F:5-oxoprolinase (ATP-hydrolyzing) activity"/>
    <property type="evidence" value="ECO:0007669"/>
    <property type="project" value="UniProtKB-UniRule"/>
</dbReference>
<dbReference type="PANTHER" id="PTHR30292:SF0">
    <property type="entry name" value="5-OXOPROLINASE SUBUNIT A"/>
    <property type="match status" value="1"/>
</dbReference>
<comment type="catalytic activity">
    <reaction evidence="1">
        <text>5-oxo-L-proline + ATP + 2 H2O = L-glutamate + ADP + phosphate + H(+)</text>
        <dbReference type="Rhea" id="RHEA:10348"/>
        <dbReference type="ChEBI" id="CHEBI:15377"/>
        <dbReference type="ChEBI" id="CHEBI:15378"/>
        <dbReference type="ChEBI" id="CHEBI:29985"/>
        <dbReference type="ChEBI" id="CHEBI:30616"/>
        <dbReference type="ChEBI" id="CHEBI:43474"/>
        <dbReference type="ChEBI" id="CHEBI:58402"/>
        <dbReference type="ChEBI" id="CHEBI:456216"/>
        <dbReference type="EC" id="3.5.2.9"/>
    </reaction>
</comment>
<dbReference type="Proteomes" id="UP000028525">
    <property type="component" value="Unassembled WGS sequence"/>
</dbReference>
<comment type="function">
    <text evidence="1">Catalyzes the cleavage of 5-oxoproline to form L-glutamate coupled to the hydrolysis of ATP to ADP and inorganic phosphate.</text>
</comment>
<reference evidence="2 3" key="1">
    <citation type="submission" date="2014-07" db="EMBL/GenBank/DDBJ databases">
        <title>Draft genome of Clostridium celerecrescens 152B isolated from sediments associated with methane hydrate from Krishna Godavari basin.</title>
        <authorList>
            <person name="Honkalas V.S."/>
            <person name="Dabir A.P."/>
            <person name="Arora P."/>
            <person name="Dhakephalkar P.K."/>
        </authorList>
    </citation>
    <scope>NUCLEOTIDE SEQUENCE [LARGE SCALE GENOMIC DNA]</scope>
    <source>
        <strain evidence="2 3">152B</strain>
    </source>
</reference>
<dbReference type="Gene3D" id="3.20.20.370">
    <property type="entry name" value="Glycoside hydrolase/deacetylase"/>
    <property type="match status" value="1"/>
</dbReference>